<dbReference type="AlphaFoldDB" id="A0AAN9VEZ7"/>
<evidence type="ECO:0000256" key="2">
    <source>
        <dbReference type="ARBA" id="ARBA00006432"/>
    </source>
</evidence>
<dbReference type="PANTHER" id="PTHR24096">
    <property type="entry name" value="LONG-CHAIN-FATTY-ACID--COA LIGASE"/>
    <property type="match status" value="1"/>
</dbReference>
<dbReference type="Pfam" id="PF13193">
    <property type="entry name" value="AMP-binding_C"/>
    <property type="match status" value="1"/>
</dbReference>
<dbReference type="SUPFAM" id="SSF56801">
    <property type="entry name" value="Acetyl-CoA synthetase-like"/>
    <property type="match status" value="1"/>
</dbReference>
<proteinExistence type="inferred from homology"/>
<dbReference type="PROSITE" id="PS00455">
    <property type="entry name" value="AMP_BINDING"/>
    <property type="match status" value="1"/>
</dbReference>
<dbReference type="Proteomes" id="UP001378592">
    <property type="component" value="Unassembled WGS sequence"/>
</dbReference>
<organism evidence="6 7">
    <name type="scientific">Gryllus longicercus</name>
    <dbReference type="NCBI Taxonomy" id="2509291"/>
    <lineage>
        <taxon>Eukaryota</taxon>
        <taxon>Metazoa</taxon>
        <taxon>Ecdysozoa</taxon>
        <taxon>Arthropoda</taxon>
        <taxon>Hexapoda</taxon>
        <taxon>Insecta</taxon>
        <taxon>Pterygota</taxon>
        <taxon>Neoptera</taxon>
        <taxon>Polyneoptera</taxon>
        <taxon>Orthoptera</taxon>
        <taxon>Ensifera</taxon>
        <taxon>Gryllidea</taxon>
        <taxon>Grylloidea</taxon>
        <taxon>Gryllidae</taxon>
        <taxon>Gryllinae</taxon>
        <taxon>Gryllus</taxon>
    </lineage>
</organism>
<keyword evidence="7" id="KW-1185">Reference proteome</keyword>
<dbReference type="InterPro" id="IPR045851">
    <property type="entry name" value="AMP-bd_C_sf"/>
</dbReference>
<dbReference type="InterPro" id="IPR000873">
    <property type="entry name" value="AMP-dep_synth/lig_dom"/>
</dbReference>
<evidence type="ECO:0000256" key="1">
    <source>
        <dbReference type="ARBA" id="ARBA00004275"/>
    </source>
</evidence>
<comment type="caution">
    <text evidence="6">The sequence shown here is derived from an EMBL/GenBank/DDBJ whole genome shotgun (WGS) entry which is preliminary data.</text>
</comment>
<keyword evidence="4" id="KW-0576">Peroxisome</keyword>
<evidence type="ECO:0000313" key="7">
    <source>
        <dbReference type="Proteomes" id="UP001378592"/>
    </source>
</evidence>
<sequence length="634" mass="67835">MLSSPLCSRKRQEVEGEEARSAYAQSSVRAGSTVFSDAPHSTCRPGTARSCCCQGPLRICFGKCEAAMSATEEPLPLAEPGELRGPMRGLPLAARAACAPPLPQRLLQGLAQRADDVVVVYPRGGAVWTGASLGARAQQLARALVAAGVQPGDSVSLVAGYHAEYAPLFLATLLAGAAWAPLNQGFDDGDFRLLLGIVSPRLVFAPQPTADRLRRLFAALEAEERAEAEAEGGARAEGEPWASPRLIALGDGPDWEDFLRPPEPAPPLPPPPEDPLAAPALVCCSSGTSGLPKGVVLSHFNLAAAVDAIMHEDSAPKLDCTMVITSPGFWVTGTYYTLIAMLMPLKLIYEYGCTERELLGSIDKYKPSILFTSNNFLLATAKAREEAPEHDISSLRTLIPTGAAMSRDAEELVQRVTGCRVQQIYGMTEVGVVLGLTKHNAPHKTGSVGKLCPFVQCKVVDPETELAVGAGQEGELRFKGPGVTKGYLRNPRATAELFDDGGWLRSGDLARFDEDGIFFVTGRIKDTIKYRGVHVSPVEIEGLLERHDAVLESAVVGVLDPSTEDELPRAYVVLRPGAQVTAQELCQVVEDHLAPHKWLRGGVAFVDSLPKTPTGKISRAAIRKRYLENVTIGS</sequence>
<dbReference type="GO" id="GO:0005777">
    <property type="term" value="C:peroxisome"/>
    <property type="evidence" value="ECO:0007669"/>
    <property type="project" value="UniProtKB-SubCell"/>
</dbReference>
<reference evidence="6 7" key="1">
    <citation type="submission" date="2024-03" db="EMBL/GenBank/DDBJ databases">
        <title>The genome assembly and annotation of the cricket Gryllus longicercus Weissman &amp; Gray.</title>
        <authorList>
            <person name="Szrajer S."/>
            <person name="Gray D."/>
            <person name="Ylla G."/>
        </authorList>
    </citation>
    <scope>NUCLEOTIDE SEQUENCE [LARGE SCALE GENOMIC DNA]</scope>
    <source>
        <strain evidence="6">DAG 2021-001</strain>
        <tissue evidence="6">Whole body minus gut</tissue>
    </source>
</reference>
<dbReference type="InterPro" id="IPR001763">
    <property type="entry name" value="Rhodanese-like_dom"/>
</dbReference>
<dbReference type="PROSITE" id="PS50206">
    <property type="entry name" value="RHODANESE_3"/>
    <property type="match status" value="1"/>
</dbReference>
<name>A0AAN9VEZ7_9ORTH</name>
<evidence type="ECO:0000256" key="4">
    <source>
        <dbReference type="ARBA" id="ARBA00023140"/>
    </source>
</evidence>
<accession>A0AAN9VEZ7</accession>
<dbReference type="Gene3D" id="3.40.50.12780">
    <property type="entry name" value="N-terminal domain of ligase-like"/>
    <property type="match status" value="1"/>
</dbReference>
<evidence type="ECO:0000256" key="3">
    <source>
        <dbReference type="ARBA" id="ARBA00022598"/>
    </source>
</evidence>
<evidence type="ECO:0000259" key="5">
    <source>
        <dbReference type="PROSITE" id="PS50206"/>
    </source>
</evidence>
<comment type="subcellular location">
    <subcellularLocation>
        <location evidence="1">Peroxisome</location>
    </subcellularLocation>
</comment>
<dbReference type="Gene3D" id="3.30.300.30">
    <property type="match status" value="1"/>
</dbReference>
<dbReference type="Pfam" id="PF00501">
    <property type="entry name" value="AMP-binding"/>
    <property type="match status" value="1"/>
</dbReference>
<evidence type="ECO:0000313" key="6">
    <source>
        <dbReference type="EMBL" id="KAK7793586.1"/>
    </source>
</evidence>
<dbReference type="InterPro" id="IPR042099">
    <property type="entry name" value="ANL_N_sf"/>
</dbReference>
<dbReference type="InterPro" id="IPR025110">
    <property type="entry name" value="AMP-bd_C"/>
</dbReference>
<comment type="similarity">
    <text evidence="2">Belongs to the ATP-dependent AMP-binding enzyme family.</text>
</comment>
<dbReference type="InterPro" id="IPR020845">
    <property type="entry name" value="AMP-binding_CS"/>
</dbReference>
<dbReference type="PANTHER" id="PTHR24096:SF149">
    <property type="entry name" value="AMP-BINDING DOMAIN-CONTAINING PROTEIN-RELATED"/>
    <property type="match status" value="1"/>
</dbReference>
<protein>
    <recommendedName>
        <fullName evidence="5">Rhodanese domain-containing protein</fullName>
    </recommendedName>
</protein>
<keyword evidence="3" id="KW-0436">Ligase</keyword>
<dbReference type="EMBL" id="JAZDUA010000372">
    <property type="protein sequence ID" value="KAK7793586.1"/>
    <property type="molecule type" value="Genomic_DNA"/>
</dbReference>
<dbReference type="GO" id="GO:0016405">
    <property type="term" value="F:CoA-ligase activity"/>
    <property type="evidence" value="ECO:0007669"/>
    <property type="project" value="TreeGrafter"/>
</dbReference>
<gene>
    <name evidence="6" type="ORF">R5R35_008880</name>
</gene>
<feature type="domain" description="Rhodanese" evidence="5">
    <location>
        <begin position="104"/>
        <end position="174"/>
    </location>
</feature>